<sequence length="260" mass="27432">MAVIFGTKGNDKIKGTPKSDIISGGSGNDLIYGDGPNGPRPPFPGESTHSFEIRTSNLIQGGKGNDTVFGGYGSDRLSGGDGNDWLYGSGVLDGKPHAYLDESDGADTLEGGHGKDHLFGGGGRDLLRGGHGNDHLDGGTGTDTMTGGAGADVFAFGRLHAQAKLPVLDKGDVITDFQDGVDRLDLTGFARIFNKPVEYLGQGEFTDSSRLQVRWEVQGEHTRVEVWAPFFNNPGVPSGPNAYIDLIGVHTLKMGDFILV</sequence>
<accession>A0A9X1IBI5</accession>
<dbReference type="InterPro" id="IPR001343">
    <property type="entry name" value="Hemolysn_Ca-bd"/>
</dbReference>
<dbReference type="PANTHER" id="PTHR38340">
    <property type="entry name" value="S-LAYER PROTEIN"/>
    <property type="match status" value="1"/>
</dbReference>
<keyword evidence="2" id="KW-0964">Secreted</keyword>
<evidence type="ECO:0000256" key="2">
    <source>
        <dbReference type="ARBA" id="ARBA00022525"/>
    </source>
</evidence>
<dbReference type="InterPro" id="IPR018511">
    <property type="entry name" value="Hemolysin-typ_Ca-bd_CS"/>
</dbReference>
<dbReference type="EMBL" id="JAJAQI010000010">
    <property type="protein sequence ID" value="MCB4821749.1"/>
    <property type="molecule type" value="Genomic_DNA"/>
</dbReference>
<dbReference type="InterPro" id="IPR011049">
    <property type="entry name" value="Serralysin-like_metalloprot_C"/>
</dbReference>
<dbReference type="SUPFAM" id="SSF51120">
    <property type="entry name" value="beta-Roll"/>
    <property type="match status" value="1"/>
</dbReference>
<dbReference type="Pfam" id="PF00353">
    <property type="entry name" value="HemolysinCabind"/>
    <property type="match status" value="3"/>
</dbReference>
<dbReference type="GO" id="GO:0005615">
    <property type="term" value="C:extracellular space"/>
    <property type="evidence" value="ECO:0007669"/>
    <property type="project" value="InterPro"/>
</dbReference>
<evidence type="ECO:0000313" key="3">
    <source>
        <dbReference type="EMBL" id="MCB4821749.1"/>
    </source>
</evidence>
<name>A0A9X1IBI5_9PROT</name>
<dbReference type="Gene3D" id="2.150.10.10">
    <property type="entry name" value="Serralysin-like metalloprotease, C-terminal"/>
    <property type="match status" value="3"/>
</dbReference>
<gene>
    <name evidence="3" type="ORF">LHA35_08395</name>
</gene>
<evidence type="ECO:0000256" key="1">
    <source>
        <dbReference type="ARBA" id="ARBA00004613"/>
    </source>
</evidence>
<comment type="caution">
    <text evidence="3">The sequence shown here is derived from an EMBL/GenBank/DDBJ whole genome shotgun (WGS) entry which is preliminary data.</text>
</comment>
<dbReference type="PROSITE" id="PS00330">
    <property type="entry name" value="HEMOLYSIN_CALCIUM"/>
    <property type="match status" value="2"/>
</dbReference>
<dbReference type="GO" id="GO:0005509">
    <property type="term" value="F:calcium ion binding"/>
    <property type="evidence" value="ECO:0007669"/>
    <property type="project" value="InterPro"/>
</dbReference>
<reference evidence="3" key="1">
    <citation type="submission" date="2021-10" db="EMBL/GenBank/DDBJ databases">
        <title>Roseicella aerolatum sp. nov., isolated from aerosols of e-waste dismantling site.</title>
        <authorList>
            <person name="Qin T."/>
        </authorList>
    </citation>
    <scope>NUCLEOTIDE SEQUENCE</scope>
    <source>
        <strain evidence="3">GB24</strain>
    </source>
</reference>
<dbReference type="PRINTS" id="PR00313">
    <property type="entry name" value="CABNDNGRPT"/>
</dbReference>
<keyword evidence="4" id="KW-1185">Reference proteome</keyword>
<evidence type="ECO:0000313" key="4">
    <source>
        <dbReference type="Proteomes" id="UP001139311"/>
    </source>
</evidence>
<proteinExistence type="predicted"/>
<dbReference type="Proteomes" id="UP001139311">
    <property type="component" value="Unassembled WGS sequence"/>
</dbReference>
<comment type="subcellular location">
    <subcellularLocation>
        <location evidence="1">Secreted</location>
    </subcellularLocation>
</comment>
<dbReference type="InterPro" id="IPR050557">
    <property type="entry name" value="RTX_toxin/Mannuronan_C5-epim"/>
</dbReference>
<dbReference type="PANTHER" id="PTHR38340:SF1">
    <property type="entry name" value="S-LAYER PROTEIN"/>
    <property type="match status" value="1"/>
</dbReference>
<dbReference type="RefSeq" id="WP_226606948.1">
    <property type="nucleotide sequence ID" value="NZ_JAJAQI010000010.1"/>
</dbReference>
<protein>
    <submittedName>
        <fullName evidence="3">M10 family metallopeptidase C-terminal domain-containing protein</fullName>
    </submittedName>
</protein>
<organism evidence="3 4">
    <name type="scientific">Roseicella aerolata</name>
    <dbReference type="NCBI Taxonomy" id="2883479"/>
    <lineage>
        <taxon>Bacteria</taxon>
        <taxon>Pseudomonadati</taxon>
        <taxon>Pseudomonadota</taxon>
        <taxon>Alphaproteobacteria</taxon>
        <taxon>Acetobacterales</taxon>
        <taxon>Roseomonadaceae</taxon>
        <taxon>Roseicella</taxon>
    </lineage>
</organism>
<dbReference type="AlphaFoldDB" id="A0A9X1IBI5"/>